<dbReference type="InterPro" id="IPR002347">
    <property type="entry name" value="SDR_fam"/>
</dbReference>
<comment type="similarity">
    <text evidence="1">Belongs to the short-chain dehydrogenases/reductases (SDR) family.</text>
</comment>
<name>A0ABV7EXJ8_9BURK</name>
<dbReference type="InterPro" id="IPR057326">
    <property type="entry name" value="KR_dom"/>
</dbReference>
<evidence type="ECO:0000313" key="5">
    <source>
        <dbReference type="Proteomes" id="UP001595530"/>
    </source>
</evidence>
<dbReference type="EMBL" id="JBHRTP010000004">
    <property type="protein sequence ID" value="MFC3106664.1"/>
    <property type="molecule type" value="Genomic_DNA"/>
</dbReference>
<evidence type="ECO:0000313" key="4">
    <source>
        <dbReference type="EMBL" id="MFC3106664.1"/>
    </source>
</evidence>
<protein>
    <submittedName>
        <fullName evidence="4">SDR family NAD(P)-dependent oxidoreductase</fullName>
        <ecNumber evidence="4">1.1.1.-</ecNumber>
    </submittedName>
</protein>
<dbReference type="RefSeq" id="WP_390328941.1">
    <property type="nucleotide sequence ID" value="NZ_JBHRTP010000004.1"/>
</dbReference>
<gene>
    <name evidence="4" type="ORF">ACFOFO_01590</name>
</gene>
<organism evidence="4 5">
    <name type="scientific">Undibacterium arcticum</name>
    <dbReference type="NCBI Taxonomy" id="1762892"/>
    <lineage>
        <taxon>Bacteria</taxon>
        <taxon>Pseudomonadati</taxon>
        <taxon>Pseudomonadota</taxon>
        <taxon>Betaproteobacteria</taxon>
        <taxon>Burkholderiales</taxon>
        <taxon>Oxalobacteraceae</taxon>
        <taxon>Undibacterium</taxon>
    </lineage>
</organism>
<dbReference type="SMART" id="SM00822">
    <property type="entry name" value="PKS_KR"/>
    <property type="match status" value="1"/>
</dbReference>
<dbReference type="PRINTS" id="PR00080">
    <property type="entry name" value="SDRFAMILY"/>
</dbReference>
<keyword evidence="5" id="KW-1185">Reference proteome</keyword>
<keyword evidence="2 4" id="KW-0560">Oxidoreductase</keyword>
<dbReference type="CDD" id="cd05233">
    <property type="entry name" value="SDR_c"/>
    <property type="match status" value="1"/>
</dbReference>
<evidence type="ECO:0000256" key="2">
    <source>
        <dbReference type="ARBA" id="ARBA00023002"/>
    </source>
</evidence>
<evidence type="ECO:0000259" key="3">
    <source>
        <dbReference type="SMART" id="SM00822"/>
    </source>
</evidence>
<accession>A0ABV7EXJ8</accession>
<reference evidence="5" key="1">
    <citation type="journal article" date="2019" name="Int. J. Syst. Evol. Microbiol.">
        <title>The Global Catalogue of Microorganisms (GCM) 10K type strain sequencing project: providing services to taxonomists for standard genome sequencing and annotation.</title>
        <authorList>
            <consortium name="The Broad Institute Genomics Platform"/>
            <consortium name="The Broad Institute Genome Sequencing Center for Infectious Disease"/>
            <person name="Wu L."/>
            <person name="Ma J."/>
        </authorList>
    </citation>
    <scope>NUCLEOTIDE SEQUENCE [LARGE SCALE GENOMIC DNA]</scope>
    <source>
        <strain evidence="5">KCTC 42986</strain>
    </source>
</reference>
<feature type="domain" description="Ketoreductase" evidence="3">
    <location>
        <begin position="12"/>
        <end position="209"/>
    </location>
</feature>
<dbReference type="PROSITE" id="PS00061">
    <property type="entry name" value="ADH_SHORT"/>
    <property type="match status" value="1"/>
</dbReference>
<dbReference type="GO" id="GO:0016491">
    <property type="term" value="F:oxidoreductase activity"/>
    <property type="evidence" value="ECO:0007669"/>
    <property type="project" value="UniProtKB-KW"/>
</dbReference>
<dbReference type="InterPro" id="IPR036291">
    <property type="entry name" value="NAD(P)-bd_dom_sf"/>
</dbReference>
<dbReference type="PANTHER" id="PTHR42760:SF133">
    <property type="entry name" value="3-OXOACYL-[ACYL-CARRIER-PROTEIN] REDUCTASE"/>
    <property type="match status" value="1"/>
</dbReference>
<proteinExistence type="inferred from homology"/>
<dbReference type="EC" id="1.1.1.-" evidence="4"/>
<dbReference type="Pfam" id="PF13561">
    <property type="entry name" value="adh_short_C2"/>
    <property type="match status" value="1"/>
</dbReference>
<dbReference type="PANTHER" id="PTHR42760">
    <property type="entry name" value="SHORT-CHAIN DEHYDROGENASES/REDUCTASES FAMILY MEMBER"/>
    <property type="match status" value="1"/>
</dbReference>
<comment type="caution">
    <text evidence="4">The sequence shown here is derived from an EMBL/GenBank/DDBJ whole genome shotgun (WGS) entry which is preliminary data.</text>
</comment>
<sequence>MSEPTSLPLEGQVAIIAGGRGGIGYATAKRLAFAGAQIVLLDRSDLAAAEARAKELPGKGHGAVLASIDDSAALQRAAAEVGSRWGRSDILVNAAGMTKPVAHKDLDALDDALIDQIFVANWRGPFATIRAFTPLLRASGNGLIVNISSIAATTGIGSNLAYCAAKAGLDVLATSLGRALAPEIRVINVSPGIVDTTFVPGRDQAWSDKQAATTPLKRIGSTDDIAAAVEACATTLKFVTGTTIQVDGGRHLGTF</sequence>
<dbReference type="Proteomes" id="UP001595530">
    <property type="component" value="Unassembled WGS sequence"/>
</dbReference>
<evidence type="ECO:0000256" key="1">
    <source>
        <dbReference type="ARBA" id="ARBA00006484"/>
    </source>
</evidence>
<dbReference type="InterPro" id="IPR020904">
    <property type="entry name" value="Sc_DH/Rdtase_CS"/>
</dbReference>
<dbReference type="Gene3D" id="3.40.50.720">
    <property type="entry name" value="NAD(P)-binding Rossmann-like Domain"/>
    <property type="match status" value="1"/>
</dbReference>
<dbReference type="SUPFAM" id="SSF51735">
    <property type="entry name" value="NAD(P)-binding Rossmann-fold domains"/>
    <property type="match status" value="1"/>
</dbReference>
<dbReference type="PRINTS" id="PR00081">
    <property type="entry name" value="GDHRDH"/>
</dbReference>